<name>A0A7W6NWG6_9SPHN</name>
<evidence type="ECO:0000313" key="3">
    <source>
        <dbReference type="EMBL" id="MBB4097626.1"/>
    </source>
</evidence>
<sequence length="451" mass="49470">MSRVFAALLTALVAWPTVAFAKPMQFTLSEFQPPAGVVVIASGTIDESTPAAFLAFEERLGPGRPITDVLFRSDGGNLDPALALGRILRSRRISTGLALENGYCRSACAYAFLGGLTRFAGLSGGQQDVLGFHQFSAGLNAAGLQSMAKKRALVDDVSGHAQGSTSALAAYVEEMGVSVEIIRIASRALPGTMVYPDVATLKHLRVLFEGDDQWTFTMSSDLGRIVSIGLSADTNHRKQVTFGCFPDSNNKNQPAIVLSLPKGDYPASSYPLMIGDWIKWEKLNGSSYNEKPNGYFFPDQGDSLQQIDVGMKWIGPAYRYEESGDDYKAVEDGEQEYYSTETWNVIGITFYADEEWANIVAFPGPYFFELLQRSGGVEFTINSDGKESSDHWIRISEIPARPLKDLMTAIAQCPFIESGPQDEDSDPYSRVALPREKKNKRKKEAKAEDDQ</sequence>
<reference evidence="3 4" key="1">
    <citation type="submission" date="2020-08" db="EMBL/GenBank/DDBJ databases">
        <title>Genomic Encyclopedia of Type Strains, Phase IV (KMG-IV): sequencing the most valuable type-strain genomes for metagenomic binning, comparative biology and taxonomic classification.</title>
        <authorList>
            <person name="Goeker M."/>
        </authorList>
    </citation>
    <scope>NUCLEOTIDE SEQUENCE [LARGE SCALE GENOMIC DNA]</scope>
    <source>
        <strain evidence="3 4">DSM 101806</strain>
    </source>
</reference>
<protein>
    <recommendedName>
        <fullName evidence="5">Periplasmic protein</fullName>
    </recommendedName>
</protein>
<accession>A0A7W6NWG6</accession>
<evidence type="ECO:0008006" key="5">
    <source>
        <dbReference type="Google" id="ProtNLM"/>
    </source>
</evidence>
<dbReference type="RefSeq" id="WP_183995405.1">
    <property type="nucleotide sequence ID" value="NZ_JACIEH010000001.1"/>
</dbReference>
<evidence type="ECO:0000256" key="1">
    <source>
        <dbReference type="SAM" id="MobiDB-lite"/>
    </source>
</evidence>
<feature type="region of interest" description="Disordered" evidence="1">
    <location>
        <begin position="416"/>
        <end position="451"/>
    </location>
</feature>
<dbReference type="AlphaFoldDB" id="A0A7W6NWG6"/>
<feature type="chain" id="PRO_5030794512" description="Periplasmic protein" evidence="2">
    <location>
        <begin position="22"/>
        <end position="451"/>
    </location>
</feature>
<organism evidence="3 4">
    <name type="scientific">Sphingomonas kyeonggiensis</name>
    <dbReference type="NCBI Taxonomy" id="1268553"/>
    <lineage>
        <taxon>Bacteria</taxon>
        <taxon>Pseudomonadati</taxon>
        <taxon>Pseudomonadota</taxon>
        <taxon>Alphaproteobacteria</taxon>
        <taxon>Sphingomonadales</taxon>
        <taxon>Sphingomonadaceae</taxon>
        <taxon>Sphingomonas</taxon>
    </lineage>
</organism>
<feature type="signal peptide" evidence="2">
    <location>
        <begin position="1"/>
        <end position="21"/>
    </location>
</feature>
<comment type="caution">
    <text evidence="3">The sequence shown here is derived from an EMBL/GenBank/DDBJ whole genome shotgun (WGS) entry which is preliminary data.</text>
</comment>
<proteinExistence type="predicted"/>
<dbReference type="EMBL" id="JACIEH010000001">
    <property type="protein sequence ID" value="MBB4097626.1"/>
    <property type="molecule type" value="Genomic_DNA"/>
</dbReference>
<evidence type="ECO:0000256" key="2">
    <source>
        <dbReference type="SAM" id="SignalP"/>
    </source>
</evidence>
<keyword evidence="4" id="KW-1185">Reference proteome</keyword>
<dbReference type="Proteomes" id="UP000557392">
    <property type="component" value="Unassembled WGS sequence"/>
</dbReference>
<keyword evidence="2" id="KW-0732">Signal</keyword>
<gene>
    <name evidence="3" type="ORF">GGR46_001159</name>
</gene>
<evidence type="ECO:0000313" key="4">
    <source>
        <dbReference type="Proteomes" id="UP000557392"/>
    </source>
</evidence>